<reference evidence="2 3" key="1">
    <citation type="journal article" date="2015" name="Genome Biol. Evol.">
        <title>Comparative Genomics of a Bacterivorous Green Alga Reveals Evolutionary Causalities and Consequences of Phago-Mixotrophic Mode of Nutrition.</title>
        <authorList>
            <person name="Burns J.A."/>
            <person name="Paasch A."/>
            <person name="Narechania A."/>
            <person name="Kim E."/>
        </authorList>
    </citation>
    <scope>NUCLEOTIDE SEQUENCE [LARGE SCALE GENOMIC DNA]</scope>
    <source>
        <strain evidence="2 3">PLY_AMNH</strain>
    </source>
</reference>
<proteinExistence type="predicted"/>
<protein>
    <submittedName>
        <fullName evidence="2">Uncharacterized protein</fullName>
    </submittedName>
</protein>
<dbReference type="AlphaFoldDB" id="A0AAE0G407"/>
<name>A0AAE0G407_9CHLO</name>
<accession>A0AAE0G407</accession>
<sequence>MSGKRMHTAGSGGHESRRPVRREARDEQFWQHATCHSEGTERKNSYNCRNGAASQEYEGKRPLATSTGKSFLRPGAAWGNPGPFASPSLNGGHTHWTDTESFVERPERRSTSQAVEAPSRRFSWSGRSGSSSSKTSGPKRITRDWSTINERAETLAGFGFRLMSYNILADELLQAHNVEHQILSNKHY</sequence>
<evidence type="ECO:0000313" key="2">
    <source>
        <dbReference type="EMBL" id="KAK3270486.1"/>
    </source>
</evidence>
<feature type="region of interest" description="Disordered" evidence="1">
    <location>
        <begin position="1"/>
        <end position="145"/>
    </location>
</feature>
<comment type="caution">
    <text evidence="2">The sequence shown here is derived from an EMBL/GenBank/DDBJ whole genome shotgun (WGS) entry which is preliminary data.</text>
</comment>
<feature type="compositionally biased region" description="Basic and acidic residues" evidence="1">
    <location>
        <begin position="14"/>
        <end position="29"/>
    </location>
</feature>
<organism evidence="2 3">
    <name type="scientific">Cymbomonas tetramitiformis</name>
    <dbReference type="NCBI Taxonomy" id="36881"/>
    <lineage>
        <taxon>Eukaryota</taxon>
        <taxon>Viridiplantae</taxon>
        <taxon>Chlorophyta</taxon>
        <taxon>Pyramimonadophyceae</taxon>
        <taxon>Pyramimonadales</taxon>
        <taxon>Pyramimonadaceae</taxon>
        <taxon>Cymbomonas</taxon>
    </lineage>
</organism>
<dbReference type="Proteomes" id="UP001190700">
    <property type="component" value="Unassembled WGS sequence"/>
</dbReference>
<feature type="compositionally biased region" description="Low complexity" evidence="1">
    <location>
        <begin position="120"/>
        <end position="136"/>
    </location>
</feature>
<keyword evidence="3" id="KW-1185">Reference proteome</keyword>
<feature type="compositionally biased region" description="Basic and acidic residues" evidence="1">
    <location>
        <begin position="95"/>
        <end position="110"/>
    </location>
</feature>
<gene>
    <name evidence="2" type="ORF">CYMTET_21119</name>
</gene>
<evidence type="ECO:0000256" key="1">
    <source>
        <dbReference type="SAM" id="MobiDB-lite"/>
    </source>
</evidence>
<dbReference type="EMBL" id="LGRX02010369">
    <property type="protein sequence ID" value="KAK3270486.1"/>
    <property type="molecule type" value="Genomic_DNA"/>
</dbReference>
<evidence type="ECO:0000313" key="3">
    <source>
        <dbReference type="Proteomes" id="UP001190700"/>
    </source>
</evidence>